<accession>A0A182IDI9</accession>
<keyword evidence="2" id="KW-1185">Reference proteome</keyword>
<dbReference type="VEuPathDB" id="VectorBase:AARA011660"/>
<dbReference type="VEuPathDB" id="VectorBase:AARA21_005485"/>
<dbReference type="AlphaFoldDB" id="A0A182IDI9"/>
<dbReference type="EMBL" id="APCN01008766">
    <property type="status" value="NOT_ANNOTATED_CDS"/>
    <property type="molecule type" value="Genomic_DNA"/>
</dbReference>
<reference evidence="1" key="1">
    <citation type="submission" date="2022-08" db="UniProtKB">
        <authorList>
            <consortium name="EnsemblMetazoa"/>
        </authorList>
    </citation>
    <scope>IDENTIFICATION</scope>
    <source>
        <strain evidence="1">Dongola</strain>
    </source>
</reference>
<organism evidence="1 2">
    <name type="scientific">Anopheles arabiensis</name>
    <name type="common">Mosquito</name>
    <dbReference type="NCBI Taxonomy" id="7173"/>
    <lineage>
        <taxon>Eukaryota</taxon>
        <taxon>Metazoa</taxon>
        <taxon>Ecdysozoa</taxon>
        <taxon>Arthropoda</taxon>
        <taxon>Hexapoda</taxon>
        <taxon>Insecta</taxon>
        <taxon>Pterygota</taxon>
        <taxon>Neoptera</taxon>
        <taxon>Endopterygota</taxon>
        <taxon>Diptera</taxon>
        <taxon>Nematocera</taxon>
        <taxon>Culicoidea</taxon>
        <taxon>Culicidae</taxon>
        <taxon>Anophelinae</taxon>
        <taxon>Anopheles</taxon>
    </lineage>
</organism>
<evidence type="ECO:0000313" key="1">
    <source>
        <dbReference type="EnsemblMetazoa" id="AARA011660-PA"/>
    </source>
</evidence>
<protein>
    <submittedName>
        <fullName evidence="1">Uncharacterized protein</fullName>
    </submittedName>
</protein>
<dbReference type="EMBL" id="APCN01008767">
    <property type="status" value="NOT_ANNOTATED_CDS"/>
    <property type="molecule type" value="Genomic_DNA"/>
</dbReference>
<name>A0A182IDI9_ANOAR</name>
<dbReference type="Proteomes" id="UP000075840">
    <property type="component" value="Unassembled WGS sequence"/>
</dbReference>
<evidence type="ECO:0000313" key="2">
    <source>
        <dbReference type="Proteomes" id="UP000075840"/>
    </source>
</evidence>
<sequence>RGNITTLHVRKGFCLKPGHRDGWFLTKSGNVCQYINVVAQENVTSLKIIARKLSNSTHCFDYPFTSKLINMHRGNLRSFEETEVQIDLQDVKCKLVAVPLPKDNEFDFVPITLFSSNIYKGHWPLANNLITLFVKKYVDVYGPQFISSNVHNFTHIFEERGNITTLHVRKGFCLKPGHRDGWFLTKSENVCQYINVVAQENVTSLKIIARKLSNSTHCFDFPFTSKLINLHRGNLRSFEETEVQIDLQDVK</sequence>
<dbReference type="EnsemblMetazoa" id="AARA011660-RA">
    <property type="protein sequence ID" value="AARA011660-PA"/>
    <property type="gene ID" value="AARA011660"/>
</dbReference>
<proteinExistence type="predicted"/>